<sequence>MSQTSIILASTSPYRKQILEKLQLPFDTAKPHVDETPLENESASALVERLALLKAQAVAKNTPNAIVIGSDQVAVIDNKILGKPGNFENAVKQLQQLNGKTVTFLTGLSVQWLAKDLISTQVVPFEVEFRELSLEEIKAYLNKEQPYNCAGSFKSEALGISLFNALRGDDPNTLMGLPLIALTKVLREFGVNPLTDF</sequence>
<feature type="site" description="Important for substrate specificity" evidence="9">
    <location>
        <position position="14"/>
    </location>
</feature>
<reference evidence="10 11" key="1">
    <citation type="submission" date="2018-01" db="EMBL/GenBank/DDBJ databases">
        <title>Genome sequence of a Cantenovulum-like bacteria.</title>
        <authorList>
            <person name="Tan W.R."/>
            <person name="Lau N.-S."/>
            <person name="Go F."/>
            <person name="Amirul A.-A.A."/>
        </authorList>
    </citation>
    <scope>NUCLEOTIDE SEQUENCE [LARGE SCALE GENOMIC DNA]</scope>
    <source>
        <strain evidence="10 11">CCB-QB4</strain>
    </source>
</reference>
<dbReference type="CDD" id="cd00555">
    <property type="entry name" value="Maf"/>
    <property type="match status" value="1"/>
</dbReference>
<dbReference type="PANTHER" id="PTHR43213:SF10">
    <property type="entry name" value="7-METHYL-GTP PYROPHOSPHATASE"/>
    <property type="match status" value="1"/>
</dbReference>
<dbReference type="SUPFAM" id="SSF52972">
    <property type="entry name" value="ITPase-like"/>
    <property type="match status" value="1"/>
</dbReference>
<evidence type="ECO:0000256" key="3">
    <source>
        <dbReference type="ARBA" id="ARBA00022801"/>
    </source>
</evidence>
<comment type="cofactor">
    <cofactor evidence="9">
        <name>a divalent metal cation</name>
        <dbReference type="ChEBI" id="CHEBI:60240"/>
    </cofactor>
</comment>
<evidence type="ECO:0000256" key="8">
    <source>
        <dbReference type="ARBA" id="ARBA00068163"/>
    </source>
</evidence>
<proteinExistence type="inferred from homology"/>
<dbReference type="Proteomes" id="UP000244441">
    <property type="component" value="Chromosome"/>
</dbReference>
<dbReference type="InterPro" id="IPR029001">
    <property type="entry name" value="ITPase-like_fam"/>
</dbReference>
<dbReference type="Pfam" id="PF02545">
    <property type="entry name" value="Maf"/>
    <property type="match status" value="1"/>
</dbReference>
<organism evidence="10 11">
    <name type="scientific">Saccharobesus litoralis</name>
    <dbReference type="NCBI Taxonomy" id="2172099"/>
    <lineage>
        <taxon>Bacteria</taxon>
        <taxon>Pseudomonadati</taxon>
        <taxon>Pseudomonadota</taxon>
        <taxon>Gammaproteobacteria</taxon>
        <taxon>Alteromonadales</taxon>
        <taxon>Alteromonadaceae</taxon>
        <taxon>Saccharobesus</taxon>
    </lineage>
</organism>
<evidence type="ECO:0000256" key="9">
    <source>
        <dbReference type="HAMAP-Rule" id="MF_00528"/>
    </source>
</evidence>
<evidence type="ECO:0000256" key="6">
    <source>
        <dbReference type="ARBA" id="ARBA00053369"/>
    </source>
</evidence>
<dbReference type="NCBIfam" id="TIGR00172">
    <property type="entry name" value="maf"/>
    <property type="match status" value="1"/>
</dbReference>
<dbReference type="GO" id="GO:0047429">
    <property type="term" value="F:nucleoside triphosphate diphosphatase activity"/>
    <property type="evidence" value="ECO:0007669"/>
    <property type="project" value="InterPro"/>
</dbReference>
<feature type="active site" description="Proton acceptor" evidence="9">
    <location>
        <position position="71"/>
    </location>
</feature>
<evidence type="ECO:0000256" key="7">
    <source>
        <dbReference type="ARBA" id="ARBA00060749"/>
    </source>
</evidence>
<comment type="function">
    <text evidence="6 9">Nucleoside triphosphate pyrophosphatase that hydrolyzes 7-methyl-GTP (m(7)GTP). May have a dual role in cell division arrest and in preventing the incorporation of modified nucleotides into cellular nucleic acids.</text>
</comment>
<comment type="catalytic activity">
    <reaction evidence="5 9">
        <text>N(7)-methyl-GTP + H2O = N(7)-methyl-GMP + diphosphate + H(+)</text>
        <dbReference type="Rhea" id="RHEA:58744"/>
        <dbReference type="ChEBI" id="CHEBI:15377"/>
        <dbReference type="ChEBI" id="CHEBI:15378"/>
        <dbReference type="ChEBI" id="CHEBI:33019"/>
        <dbReference type="ChEBI" id="CHEBI:58285"/>
        <dbReference type="ChEBI" id="CHEBI:87133"/>
    </reaction>
</comment>
<keyword evidence="3 9" id="KW-0378">Hydrolase</keyword>
<dbReference type="InterPro" id="IPR003697">
    <property type="entry name" value="Maf-like"/>
</dbReference>
<keyword evidence="4 9" id="KW-0546">Nucleotide metabolism</keyword>
<accession>A0A2S0VPE5</accession>
<keyword evidence="11" id="KW-1185">Reference proteome</keyword>
<comment type="caution">
    <text evidence="9">Lacks conserved residue(s) required for the propagation of feature annotation.</text>
</comment>
<dbReference type="FunFam" id="3.90.950.10:FF:000005">
    <property type="entry name" value="7-methyl-GTP pyrophosphatase"/>
    <property type="match status" value="1"/>
</dbReference>
<comment type="similarity">
    <text evidence="7 9">Belongs to the Maf family. YceF subfamily.</text>
</comment>
<evidence type="ECO:0000256" key="2">
    <source>
        <dbReference type="ARBA" id="ARBA00022490"/>
    </source>
</evidence>
<evidence type="ECO:0000256" key="1">
    <source>
        <dbReference type="ARBA" id="ARBA00004496"/>
    </source>
</evidence>
<dbReference type="OrthoDB" id="9813694at2"/>
<dbReference type="EMBL" id="CP026604">
    <property type="protein sequence ID" value="AWB65960.1"/>
    <property type="molecule type" value="Genomic_DNA"/>
</dbReference>
<dbReference type="AlphaFoldDB" id="A0A2S0VPE5"/>
<dbReference type="GO" id="GO:0009117">
    <property type="term" value="P:nucleotide metabolic process"/>
    <property type="evidence" value="ECO:0007669"/>
    <property type="project" value="UniProtKB-KW"/>
</dbReference>
<evidence type="ECO:0000313" key="11">
    <source>
        <dbReference type="Proteomes" id="UP000244441"/>
    </source>
</evidence>
<dbReference type="EC" id="3.6.1.-" evidence="9"/>
<dbReference type="PIRSF" id="PIRSF006305">
    <property type="entry name" value="Maf"/>
    <property type="match status" value="1"/>
</dbReference>
<dbReference type="KEGG" id="cate:C2869_05670"/>
<feature type="site" description="Important for substrate specificity" evidence="9">
    <location>
        <position position="72"/>
    </location>
</feature>
<gene>
    <name evidence="10" type="ORF">C2869_05670</name>
</gene>
<evidence type="ECO:0000256" key="4">
    <source>
        <dbReference type="ARBA" id="ARBA00023080"/>
    </source>
</evidence>
<dbReference type="Gene3D" id="3.90.950.10">
    <property type="match status" value="1"/>
</dbReference>
<dbReference type="RefSeq" id="WP_108602032.1">
    <property type="nucleotide sequence ID" value="NZ_CP026604.1"/>
</dbReference>
<dbReference type="GO" id="GO:0005737">
    <property type="term" value="C:cytoplasm"/>
    <property type="evidence" value="ECO:0007669"/>
    <property type="project" value="UniProtKB-SubCell"/>
</dbReference>
<name>A0A2S0VPE5_9ALTE</name>
<comment type="subcellular location">
    <subcellularLocation>
        <location evidence="1 9">Cytoplasm</location>
    </subcellularLocation>
</comment>
<evidence type="ECO:0000256" key="5">
    <source>
        <dbReference type="ARBA" id="ARBA00050213"/>
    </source>
</evidence>
<evidence type="ECO:0000313" key="10">
    <source>
        <dbReference type="EMBL" id="AWB65960.1"/>
    </source>
</evidence>
<feature type="site" description="Important for substrate specificity" evidence="9">
    <location>
        <position position="156"/>
    </location>
</feature>
<dbReference type="PANTHER" id="PTHR43213">
    <property type="entry name" value="BIFUNCTIONAL DTTP/UTP PYROPHOSPHATASE/METHYLTRANSFERASE PROTEIN-RELATED"/>
    <property type="match status" value="1"/>
</dbReference>
<protein>
    <recommendedName>
        <fullName evidence="8 9">7-methyl-GTP pyrophosphatase</fullName>
        <shortName evidence="9">m(7)GTP pyrophosphatase</shortName>
        <ecNumber evidence="9">3.6.1.-</ecNumber>
    </recommendedName>
</protein>
<keyword evidence="2 9" id="KW-0963">Cytoplasm</keyword>
<dbReference type="HAMAP" id="MF_00528">
    <property type="entry name" value="Maf"/>
    <property type="match status" value="1"/>
</dbReference>